<evidence type="ECO:0000256" key="3">
    <source>
        <dbReference type="ARBA" id="ARBA00007971"/>
    </source>
</evidence>
<evidence type="ECO:0000256" key="2">
    <source>
        <dbReference type="ARBA" id="ARBA00004651"/>
    </source>
</evidence>
<gene>
    <name evidence="14" type="primary">fliF</name>
    <name evidence="14" type="ORF">JK634_14020</name>
</gene>
<comment type="caution">
    <text evidence="14">The sequence shown here is derived from an EMBL/GenBank/DDBJ whole genome shotgun (WGS) entry which is preliminary data.</text>
</comment>
<dbReference type="InterPro" id="IPR000067">
    <property type="entry name" value="FlgMring_FliF"/>
</dbReference>
<feature type="compositionally biased region" description="Low complexity" evidence="10">
    <location>
        <begin position="294"/>
        <end position="332"/>
    </location>
</feature>
<feature type="domain" description="Flagellar M-ring C-terminal" evidence="13">
    <location>
        <begin position="255"/>
        <end position="399"/>
    </location>
</feature>
<feature type="compositionally biased region" description="Polar residues" evidence="10">
    <location>
        <begin position="284"/>
        <end position="293"/>
    </location>
</feature>
<feature type="domain" description="Flagellar M-ring N-terminal" evidence="12">
    <location>
        <begin position="45"/>
        <end position="216"/>
    </location>
</feature>
<dbReference type="InterPro" id="IPR013556">
    <property type="entry name" value="Flag_M-ring_C"/>
</dbReference>
<dbReference type="PRINTS" id="PR01009">
    <property type="entry name" value="FLGMRINGFLIF"/>
</dbReference>
<keyword evidence="6 11" id="KW-1133">Transmembrane helix</keyword>
<dbReference type="EMBL" id="JAESWA010000023">
    <property type="protein sequence ID" value="MBL4932926.1"/>
    <property type="molecule type" value="Genomic_DNA"/>
</dbReference>
<dbReference type="RefSeq" id="WP_202768307.1">
    <property type="nucleotide sequence ID" value="NZ_JAESWA010000023.1"/>
</dbReference>
<dbReference type="Pfam" id="PF01514">
    <property type="entry name" value="YscJ_FliF"/>
    <property type="match status" value="1"/>
</dbReference>
<feature type="transmembrane region" description="Helical" evidence="11">
    <location>
        <begin position="426"/>
        <end position="448"/>
    </location>
</feature>
<name>A0A937FJG3_9CLOT</name>
<keyword evidence="5 11" id="KW-0812">Transmembrane</keyword>
<evidence type="ECO:0000259" key="12">
    <source>
        <dbReference type="Pfam" id="PF01514"/>
    </source>
</evidence>
<evidence type="ECO:0000256" key="8">
    <source>
        <dbReference type="ARBA" id="ARBA00023143"/>
    </source>
</evidence>
<evidence type="ECO:0000256" key="10">
    <source>
        <dbReference type="SAM" id="MobiDB-lite"/>
    </source>
</evidence>
<comment type="subcellular location">
    <subcellularLocation>
        <location evidence="1 9">Bacterial flagellum basal body</location>
    </subcellularLocation>
    <subcellularLocation>
        <location evidence="2">Cell membrane</location>
        <topology evidence="2">Multi-pass membrane protein</topology>
    </subcellularLocation>
</comment>
<evidence type="ECO:0000259" key="13">
    <source>
        <dbReference type="Pfam" id="PF08345"/>
    </source>
</evidence>
<evidence type="ECO:0000313" key="15">
    <source>
        <dbReference type="Proteomes" id="UP000623681"/>
    </source>
</evidence>
<keyword evidence="8 9" id="KW-0975">Bacterial flagellum</keyword>
<evidence type="ECO:0000313" key="14">
    <source>
        <dbReference type="EMBL" id="MBL4932926.1"/>
    </source>
</evidence>
<evidence type="ECO:0000256" key="7">
    <source>
        <dbReference type="ARBA" id="ARBA00023136"/>
    </source>
</evidence>
<keyword evidence="14" id="KW-0282">Flagellum</keyword>
<comment type="similarity">
    <text evidence="3 9">Belongs to the FliF family.</text>
</comment>
<dbReference type="PANTHER" id="PTHR30046">
    <property type="entry name" value="FLAGELLAR M-RING PROTEIN"/>
    <property type="match status" value="1"/>
</dbReference>
<dbReference type="GO" id="GO:0071973">
    <property type="term" value="P:bacterial-type flagellum-dependent cell motility"/>
    <property type="evidence" value="ECO:0007669"/>
    <property type="project" value="InterPro"/>
</dbReference>
<dbReference type="CDD" id="cd12087">
    <property type="entry name" value="TM_EGFR-like"/>
    <property type="match status" value="1"/>
</dbReference>
<dbReference type="Pfam" id="PF08345">
    <property type="entry name" value="YscJ_FliF_C"/>
    <property type="match status" value="1"/>
</dbReference>
<reference evidence="14" key="1">
    <citation type="submission" date="2021-01" db="EMBL/GenBank/DDBJ databases">
        <title>Genome public.</title>
        <authorList>
            <person name="Liu C."/>
            <person name="Sun Q."/>
        </authorList>
    </citation>
    <scope>NUCLEOTIDE SEQUENCE</scope>
    <source>
        <strain evidence="14">YIM B02565</strain>
    </source>
</reference>
<organism evidence="14 15">
    <name type="scientific">Clostridium paridis</name>
    <dbReference type="NCBI Taxonomy" id="2803863"/>
    <lineage>
        <taxon>Bacteria</taxon>
        <taxon>Bacillati</taxon>
        <taxon>Bacillota</taxon>
        <taxon>Clostridia</taxon>
        <taxon>Eubacteriales</taxon>
        <taxon>Clostridiaceae</taxon>
        <taxon>Clostridium</taxon>
    </lineage>
</organism>
<dbReference type="PIRSF" id="PIRSF004862">
    <property type="entry name" value="FliF"/>
    <property type="match status" value="1"/>
</dbReference>
<feature type="region of interest" description="Disordered" evidence="10">
    <location>
        <begin position="284"/>
        <end position="343"/>
    </location>
</feature>
<protein>
    <recommendedName>
        <fullName evidence="9">Flagellar M-ring protein</fullName>
    </recommendedName>
</protein>
<comment type="function">
    <text evidence="9">The M ring may be actively involved in energy transduction.</text>
</comment>
<dbReference type="GO" id="GO:0005886">
    <property type="term" value="C:plasma membrane"/>
    <property type="evidence" value="ECO:0007669"/>
    <property type="project" value="UniProtKB-SubCell"/>
</dbReference>
<keyword evidence="7 11" id="KW-0472">Membrane</keyword>
<evidence type="ECO:0000256" key="6">
    <source>
        <dbReference type="ARBA" id="ARBA00022989"/>
    </source>
</evidence>
<dbReference type="PANTHER" id="PTHR30046:SF0">
    <property type="entry name" value="FLAGELLAR M-RING PROTEIN"/>
    <property type="match status" value="1"/>
</dbReference>
<dbReference type="Proteomes" id="UP000623681">
    <property type="component" value="Unassembled WGS sequence"/>
</dbReference>
<evidence type="ECO:0000256" key="5">
    <source>
        <dbReference type="ARBA" id="ARBA00022692"/>
    </source>
</evidence>
<dbReference type="GO" id="GO:0009431">
    <property type="term" value="C:bacterial-type flagellum basal body, MS ring"/>
    <property type="evidence" value="ECO:0007669"/>
    <property type="project" value="InterPro"/>
</dbReference>
<keyword evidence="14" id="KW-0969">Cilium</keyword>
<evidence type="ECO:0000256" key="9">
    <source>
        <dbReference type="PIRNR" id="PIRNR004862"/>
    </source>
</evidence>
<dbReference type="NCBIfam" id="TIGR00206">
    <property type="entry name" value="fliF"/>
    <property type="match status" value="1"/>
</dbReference>
<evidence type="ECO:0000256" key="11">
    <source>
        <dbReference type="SAM" id="Phobius"/>
    </source>
</evidence>
<dbReference type="AlphaFoldDB" id="A0A937FJG3"/>
<dbReference type="InterPro" id="IPR006182">
    <property type="entry name" value="FliF_N_dom"/>
</dbReference>
<keyword evidence="4" id="KW-1003">Cell membrane</keyword>
<dbReference type="GO" id="GO:0003774">
    <property type="term" value="F:cytoskeletal motor activity"/>
    <property type="evidence" value="ECO:0007669"/>
    <property type="project" value="InterPro"/>
</dbReference>
<sequence length="523" mass="57254">MGRIKDVIKKLRDKMNSFPKGVKISLIIAVVAILIGVITFSYYSSKNKYGVLFSNLESEDAATVTTKLKDGKVDYKVSGQSILVPKAQVDELRLQLASQISTGSKGYEIMDNASSFGMTDEEFKIEKVRMLQGELEKTIKGFPQIAAARVHISPAEDSVFVKDKTPGKAAVYIKLNPGTKLDTDQVRSIVALVSGSTENIPKENIEVVDDKMNLLSKDLYIDGQDTASSASVQKQSDLEKDYEAKLEKAIVDLYEPVIGKGKVNAKVSVDLDFDSKTKTQTVVDPNKVIVSQQTSKETNTNNGGTNSSSPVDNNMSNTISNTNGSTTSTKDSQTTNYEVGKTENKVISAPGEVKRLTASVMIDGKLDAQTQQQISDSVANAIGLDKTRGDQISVLGMNFDPAAKDQAQAELDAMQKEIDSQNRMKLIKVIAAIVGAAIVLIGGLIFFLRMRRKNKVEKQEHLLDIVVGEEAIPHKEPISFAPLDFEPNDENTHIQNEVRKYAKDKPDQVVDVVKSWLTESERG</sequence>
<evidence type="ECO:0000256" key="4">
    <source>
        <dbReference type="ARBA" id="ARBA00022475"/>
    </source>
</evidence>
<proteinExistence type="inferred from homology"/>
<feature type="transmembrane region" description="Helical" evidence="11">
    <location>
        <begin position="21"/>
        <end position="43"/>
    </location>
</feature>
<evidence type="ECO:0000256" key="1">
    <source>
        <dbReference type="ARBA" id="ARBA00004117"/>
    </source>
</evidence>
<keyword evidence="15" id="KW-1185">Reference proteome</keyword>
<dbReference type="InterPro" id="IPR045851">
    <property type="entry name" value="AMP-bd_C_sf"/>
</dbReference>
<accession>A0A937FJG3</accession>
<dbReference type="InterPro" id="IPR043427">
    <property type="entry name" value="YscJ/FliF"/>
</dbReference>
<dbReference type="Gene3D" id="3.30.300.30">
    <property type="match status" value="1"/>
</dbReference>
<keyword evidence="14" id="KW-0966">Cell projection</keyword>